<dbReference type="Gene3D" id="1.10.20.10">
    <property type="entry name" value="Histone, subunit A"/>
    <property type="match status" value="1"/>
</dbReference>
<dbReference type="InterPro" id="IPR009072">
    <property type="entry name" value="Histone-fold"/>
</dbReference>
<protein>
    <submittedName>
        <fullName evidence="1">Uncharacterized protein</fullName>
    </submittedName>
</protein>
<accession>A0A813UIH0</accession>
<organism evidence="1 2">
    <name type="scientific">Rotaria sordida</name>
    <dbReference type="NCBI Taxonomy" id="392033"/>
    <lineage>
        <taxon>Eukaryota</taxon>
        <taxon>Metazoa</taxon>
        <taxon>Spiralia</taxon>
        <taxon>Gnathifera</taxon>
        <taxon>Rotifera</taxon>
        <taxon>Eurotatoria</taxon>
        <taxon>Bdelloidea</taxon>
        <taxon>Philodinida</taxon>
        <taxon>Philodinidae</taxon>
        <taxon>Rotaria</taxon>
    </lineage>
</organism>
<dbReference type="Proteomes" id="UP000663864">
    <property type="component" value="Unassembled WGS sequence"/>
</dbReference>
<name>A0A813UIH0_9BILA</name>
<evidence type="ECO:0000313" key="2">
    <source>
        <dbReference type="Proteomes" id="UP000663864"/>
    </source>
</evidence>
<dbReference type="AlphaFoldDB" id="A0A813UIH0"/>
<comment type="caution">
    <text evidence="1">The sequence shown here is derived from an EMBL/GenBank/DDBJ whole genome shotgun (WGS) entry which is preliminary data.</text>
</comment>
<dbReference type="GO" id="GO:0046982">
    <property type="term" value="F:protein heterodimerization activity"/>
    <property type="evidence" value="ECO:0007669"/>
    <property type="project" value="InterPro"/>
</dbReference>
<sequence>MTTNDLENLIPSSLFTRILLQSGQYSSSSNAQQPTLQSDTEKLLINFASLFAQELVSKSSSIAQRRIGTSSSSSTTININDVNFVLKHQWPIYDSSSYNQISEN</sequence>
<evidence type="ECO:0000313" key="1">
    <source>
        <dbReference type="EMBL" id="CAF0829607.1"/>
    </source>
</evidence>
<dbReference type="EMBL" id="CAJNOT010000086">
    <property type="protein sequence ID" value="CAF0829607.1"/>
    <property type="molecule type" value="Genomic_DNA"/>
</dbReference>
<proteinExistence type="predicted"/>
<reference evidence="1" key="1">
    <citation type="submission" date="2021-02" db="EMBL/GenBank/DDBJ databases">
        <authorList>
            <person name="Nowell W R."/>
        </authorList>
    </citation>
    <scope>NUCLEOTIDE SEQUENCE</scope>
</reference>
<gene>
    <name evidence="1" type="ORF">ZHD862_LOCUS3809</name>
</gene>